<feature type="non-terminal residue" evidence="11">
    <location>
        <position position="671"/>
    </location>
</feature>
<dbReference type="InterPro" id="IPR043502">
    <property type="entry name" value="DNA/RNA_pol_sf"/>
</dbReference>
<dbReference type="InterPro" id="IPR050951">
    <property type="entry name" value="Retrovirus_Pol_polyprotein"/>
</dbReference>
<evidence type="ECO:0000259" key="8">
    <source>
        <dbReference type="Pfam" id="PF00078"/>
    </source>
</evidence>
<dbReference type="CDD" id="cd01647">
    <property type="entry name" value="RT_LTR"/>
    <property type="match status" value="1"/>
</dbReference>
<feature type="domain" description="Reverse transcriptase RNase H-like" evidence="9">
    <location>
        <begin position="216"/>
        <end position="260"/>
    </location>
</feature>
<dbReference type="InterPro" id="IPR036397">
    <property type="entry name" value="RNaseH_sf"/>
</dbReference>
<dbReference type="InterPro" id="IPR043128">
    <property type="entry name" value="Rev_trsase/Diguanyl_cyclase"/>
</dbReference>
<keyword evidence="12" id="KW-1185">Reference proteome</keyword>
<keyword evidence="1" id="KW-0808">Transferase</keyword>
<organism evidence="11 12">
    <name type="scientific">Cordylochernes scorpioides</name>
    <dbReference type="NCBI Taxonomy" id="51811"/>
    <lineage>
        <taxon>Eukaryota</taxon>
        <taxon>Metazoa</taxon>
        <taxon>Ecdysozoa</taxon>
        <taxon>Arthropoda</taxon>
        <taxon>Chelicerata</taxon>
        <taxon>Arachnida</taxon>
        <taxon>Pseudoscorpiones</taxon>
        <taxon>Cheliferoidea</taxon>
        <taxon>Chernetidae</taxon>
        <taxon>Cordylochernes</taxon>
    </lineage>
</organism>
<dbReference type="Pfam" id="PF17917">
    <property type="entry name" value="RT_RNaseH"/>
    <property type="match status" value="1"/>
</dbReference>
<gene>
    <name evidence="11" type="ORF">LAZ67_3004578</name>
</gene>
<dbReference type="Gene3D" id="3.10.20.370">
    <property type="match status" value="1"/>
</dbReference>
<dbReference type="InterPro" id="IPR054465">
    <property type="entry name" value="Integrase_p58-like_C"/>
</dbReference>
<sequence>MLDAGIIRHSESPWSLPVILVKKKDGDWSFCVDYRRLNKITKKDVYPLPRIDDTLDSSKRCPILLVNGPTLWILAEEVDEADREKTAFITPDGLYEFLVMPFGLCNAPATFERLMDKNLKGIEVDAVPMLSRRHCSFLQNSLTNTCTDSKLILQCLSNADLSLNSKKCLFGTKLIRVFGHLVDGNRIYPDPEKIEAIAKFPTPRSITKVYDVARHGQRPVGYASRTLTKAEKNYSTTERECLAMIWAINKSRPYLFGHKTHQSMLVDTSVHDSVSSPDEWTDGEVKQNLSQHDRYVSVEQKDWDIILLYVTFAYKTAKQDTTGFTPFKLIHGREAETTVDTLFPNPHEGLQEEYSQKIASRVEETRQLARLETLKAQERDKARYDSKHEAMDYVGDLVWIFIPIRKVGLSEKLMKRYFGPYKIIRKLSDVTFEVEPVDQPTRRRQTRDLVHVLRMKPYHDPEDQADLFNTCGTGHDNHGVAGSLPSQFPSSTLVENSTGAVLPLAPSHGLGGPVEPGVSGADGTCAANPLWPRLCRLQGSMMCGTVDVGNVVEMSRENVVGNMVQVPAHPGQPRGPVSARRGEPGRSGGLCHRPLPAPGPAGPAPHLPSGHEGGLPAGGRLLRWVGPLGSLSSLSLSSFPSGGPRNSAPSFLHTSPPIWRFLRPTPSTPAS</sequence>
<evidence type="ECO:0000259" key="10">
    <source>
        <dbReference type="Pfam" id="PF22938"/>
    </source>
</evidence>
<keyword evidence="6" id="KW-0695">RNA-directed DNA polymerase</keyword>
<dbReference type="Pfam" id="PF00078">
    <property type="entry name" value="RVT_1"/>
    <property type="match status" value="1"/>
</dbReference>
<protein>
    <submittedName>
        <fullName evidence="11">K02A2.6-like</fullName>
    </submittedName>
</protein>
<dbReference type="InterPro" id="IPR041373">
    <property type="entry name" value="RT_RNaseH"/>
</dbReference>
<dbReference type="Gene3D" id="3.30.420.10">
    <property type="entry name" value="Ribonuclease H-like superfamily/Ribonuclease H"/>
    <property type="match status" value="1"/>
</dbReference>
<evidence type="ECO:0000256" key="3">
    <source>
        <dbReference type="ARBA" id="ARBA00022722"/>
    </source>
</evidence>
<keyword evidence="2" id="KW-0548">Nucleotidyltransferase</keyword>
<evidence type="ECO:0000256" key="4">
    <source>
        <dbReference type="ARBA" id="ARBA00022759"/>
    </source>
</evidence>
<feature type="region of interest" description="Disordered" evidence="7">
    <location>
        <begin position="567"/>
        <end position="615"/>
    </location>
</feature>
<evidence type="ECO:0000313" key="12">
    <source>
        <dbReference type="Proteomes" id="UP001235939"/>
    </source>
</evidence>
<dbReference type="SUPFAM" id="SSF56672">
    <property type="entry name" value="DNA/RNA polymerases"/>
    <property type="match status" value="1"/>
</dbReference>
<keyword evidence="4" id="KW-0255">Endonuclease</keyword>
<dbReference type="Proteomes" id="UP001235939">
    <property type="component" value="Chromosome 03"/>
</dbReference>
<keyword evidence="5" id="KW-0378">Hydrolase</keyword>
<evidence type="ECO:0000259" key="9">
    <source>
        <dbReference type="Pfam" id="PF17917"/>
    </source>
</evidence>
<dbReference type="EMBL" id="CP092865">
    <property type="protein sequence ID" value="UYV65516.1"/>
    <property type="molecule type" value="Genomic_DNA"/>
</dbReference>
<evidence type="ECO:0000256" key="6">
    <source>
        <dbReference type="ARBA" id="ARBA00022918"/>
    </source>
</evidence>
<accession>A0ABY6K9H3</accession>
<dbReference type="Gene3D" id="3.30.70.270">
    <property type="match status" value="1"/>
</dbReference>
<evidence type="ECO:0000256" key="1">
    <source>
        <dbReference type="ARBA" id="ARBA00022679"/>
    </source>
</evidence>
<name>A0ABY6K9H3_9ARAC</name>
<dbReference type="Gene3D" id="3.10.10.10">
    <property type="entry name" value="HIV Type 1 Reverse Transcriptase, subunit A, domain 1"/>
    <property type="match status" value="1"/>
</dbReference>
<evidence type="ECO:0000313" key="11">
    <source>
        <dbReference type="EMBL" id="UYV65516.1"/>
    </source>
</evidence>
<dbReference type="PANTHER" id="PTHR37984">
    <property type="entry name" value="PROTEIN CBG26694"/>
    <property type="match status" value="1"/>
</dbReference>
<proteinExistence type="predicted"/>
<feature type="domain" description="Integrase p58-like C-terminal" evidence="10">
    <location>
        <begin position="419"/>
        <end position="457"/>
    </location>
</feature>
<evidence type="ECO:0000256" key="2">
    <source>
        <dbReference type="ARBA" id="ARBA00022695"/>
    </source>
</evidence>
<feature type="compositionally biased region" description="Pro residues" evidence="7">
    <location>
        <begin position="595"/>
        <end position="606"/>
    </location>
</feature>
<reference evidence="11 12" key="1">
    <citation type="submission" date="2022-01" db="EMBL/GenBank/DDBJ databases">
        <title>A chromosomal length assembly of Cordylochernes scorpioides.</title>
        <authorList>
            <person name="Zeh D."/>
            <person name="Zeh J."/>
        </authorList>
    </citation>
    <scope>NUCLEOTIDE SEQUENCE [LARGE SCALE GENOMIC DNA]</scope>
    <source>
        <strain evidence="11">IN4F17</strain>
        <tissue evidence="11">Whole Body</tissue>
    </source>
</reference>
<feature type="region of interest" description="Disordered" evidence="7">
    <location>
        <begin position="637"/>
        <end position="671"/>
    </location>
</feature>
<dbReference type="Pfam" id="PF22938">
    <property type="entry name" value="Integrase_p58_C"/>
    <property type="match status" value="1"/>
</dbReference>
<keyword evidence="3" id="KW-0540">Nuclease</keyword>
<dbReference type="PANTHER" id="PTHR37984:SF5">
    <property type="entry name" value="PROTEIN NYNRIN-LIKE"/>
    <property type="match status" value="1"/>
</dbReference>
<feature type="domain" description="Reverse transcriptase" evidence="8">
    <location>
        <begin position="21"/>
        <end position="179"/>
    </location>
</feature>
<dbReference type="InterPro" id="IPR000477">
    <property type="entry name" value="RT_dom"/>
</dbReference>
<evidence type="ECO:0000256" key="7">
    <source>
        <dbReference type="SAM" id="MobiDB-lite"/>
    </source>
</evidence>
<evidence type="ECO:0000256" key="5">
    <source>
        <dbReference type="ARBA" id="ARBA00022801"/>
    </source>
</evidence>